<comment type="caution">
    <text evidence="1">The sequence shown here is derived from an EMBL/GenBank/DDBJ whole genome shotgun (WGS) entry which is preliminary data.</text>
</comment>
<organism evidence="1 2">
    <name type="scientific">Ixodes persulcatus</name>
    <name type="common">Taiga tick</name>
    <dbReference type="NCBI Taxonomy" id="34615"/>
    <lineage>
        <taxon>Eukaryota</taxon>
        <taxon>Metazoa</taxon>
        <taxon>Ecdysozoa</taxon>
        <taxon>Arthropoda</taxon>
        <taxon>Chelicerata</taxon>
        <taxon>Arachnida</taxon>
        <taxon>Acari</taxon>
        <taxon>Parasitiformes</taxon>
        <taxon>Ixodida</taxon>
        <taxon>Ixodoidea</taxon>
        <taxon>Ixodidae</taxon>
        <taxon>Ixodinae</taxon>
        <taxon>Ixodes</taxon>
    </lineage>
</organism>
<gene>
    <name evidence="1" type="ORF">HPB47_004041</name>
</gene>
<proteinExistence type="predicted"/>
<name>A0AC60PHX3_IXOPE</name>
<evidence type="ECO:0000313" key="1">
    <source>
        <dbReference type="EMBL" id="KAG0419514.1"/>
    </source>
</evidence>
<accession>A0AC60PHX3</accession>
<evidence type="ECO:0000313" key="2">
    <source>
        <dbReference type="Proteomes" id="UP000805193"/>
    </source>
</evidence>
<keyword evidence="2" id="KW-1185">Reference proteome</keyword>
<dbReference type="Proteomes" id="UP000805193">
    <property type="component" value="Unassembled WGS sequence"/>
</dbReference>
<dbReference type="EMBL" id="JABSTQ010010613">
    <property type="protein sequence ID" value="KAG0419514.1"/>
    <property type="molecule type" value="Genomic_DNA"/>
</dbReference>
<protein>
    <submittedName>
        <fullName evidence="1">Uncharacterized protein</fullName>
    </submittedName>
</protein>
<reference evidence="1 2" key="1">
    <citation type="journal article" date="2020" name="Cell">
        <title>Large-Scale Comparative Analyses of Tick Genomes Elucidate Their Genetic Diversity and Vector Capacities.</title>
        <authorList>
            <consortium name="Tick Genome and Microbiome Consortium (TIGMIC)"/>
            <person name="Jia N."/>
            <person name="Wang J."/>
            <person name="Shi W."/>
            <person name="Du L."/>
            <person name="Sun Y."/>
            <person name="Zhan W."/>
            <person name="Jiang J.F."/>
            <person name="Wang Q."/>
            <person name="Zhang B."/>
            <person name="Ji P."/>
            <person name="Bell-Sakyi L."/>
            <person name="Cui X.M."/>
            <person name="Yuan T.T."/>
            <person name="Jiang B.G."/>
            <person name="Yang W.F."/>
            <person name="Lam T.T."/>
            <person name="Chang Q.C."/>
            <person name="Ding S.J."/>
            <person name="Wang X.J."/>
            <person name="Zhu J.G."/>
            <person name="Ruan X.D."/>
            <person name="Zhao L."/>
            <person name="Wei J.T."/>
            <person name="Ye R.Z."/>
            <person name="Que T.C."/>
            <person name="Du C.H."/>
            <person name="Zhou Y.H."/>
            <person name="Cheng J.X."/>
            <person name="Dai P.F."/>
            <person name="Guo W.B."/>
            <person name="Han X.H."/>
            <person name="Huang E.J."/>
            <person name="Li L.F."/>
            <person name="Wei W."/>
            <person name="Gao Y.C."/>
            <person name="Liu J.Z."/>
            <person name="Shao H.Z."/>
            <person name="Wang X."/>
            <person name="Wang C.C."/>
            <person name="Yang T.C."/>
            <person name="Huo Q.B."/>
            <person name="Li W."/>
            <person name="Chen H.Y."/>
            <person name="Chen S.E."/>
            <person name="Zhou L.G."/>
            <person name="Ni X.B."/>
            <person name="Tian J.H."/>
            <person name="Sheng Y."/>
            <person name="Liu T."/>
            <person name="Pan Y.S."/>
            <person name="Xia L.Y."/>
            <person name="Li J."/>
            <person name="Zhao F."/>
            <person name="Cao W.C."/>
        </authorList>
    </citation>
    <scope>NUCLEOTIDE SEQUENCE [LARGE SCALE GENOMIC DNA]</scope>
    <source>
        <strain evidence="1">Iper-2018</strain>
    </source>
</reference>
<sequence>MTGCSVPLCAASSAKGVRCFRFPQEKARRRKWESCVKRDRWKASHTSRICERHFEEDQYEMNRQDGRRLLKRTAVPTLFDFRPQPKQRKPPAPRASPVDRGGATTAGPSSISAAGVSDQEDSGTEDTQANPISEENVLNRRDNTVDIAFRPGKLQSQLEQLEQKLQEQVRANAELLGNLRDLKKQLSEPSNDTGNRQTGDKPVIAVLLFACNRVTVKRPIDQLIQYRPSKEQFPIIVSQDCNHAMTTNVIKAYGNELTLIRQPDQSDIPLVGKEKKFKGYYKIARHYGWALNKTFHDLMYDTVIIVEDDLELSVDFFEYFLALYPILKSDPTLYCVSAWNDNGKAGLVAEDSGGTCESRCLESGVSTDPEPRGFARPRLAVRGFPVSEEKGILVVEPSPGKVWTLRASRPANPFLSLEPHNEGIISITVNVSRADSGPFVTGSWRGFRGQEGPGAGLRSPPTLQCVRLCACVLESMSGGGA</sequence>